<dbReference type="Pfam" id="PF02574">
    <property type="entry name" value="S-methyl_trans"/>
    <property type="match status" value="1"/>
</dbReference>
<evidence type="ECO:0000313" key="25">
    <source>
        <dbReference type="Proteomes" id="UP000280960"/>
    </source>
</evidence>
<dbReference type="EMBL" id="CP033169">
    <property type="protein sequence ID" value="AYO32319.1"/>
    <property type="molecule type" value="Genomic_DNA"/>
</dbReference>
<dbReference type="Pfam" id="PF02310">
    <property type="entry name" value="B12-binding"/>
    <property type="match status" value="1"/>
</dbReference>
<keyword evidence="12" id="KW-0949">S-adenosyl-L-methionine</keyword>
<dbReference type="PANTHER" id="PTHR45833:SF1">
    <property type="entry name" value="METHIONINE SYNTHASE"/>
    <property type="match status" value="1"/>
</dbReference>
<dbReference type="InterPro" id="IPR003726">
    <property type="entry name" value="HCY_dom"/>
</dbReference>
<dbReference type="InterPro" id="IPR036589">
    <property type="entry name" value="HCY_dom_sf"/>
</dbReference>
<feature type="binding site" evidence="19">
    <location>
        <position position="267"/>
    </location>
    <ligand>
        <name>Zn(2+)</name>
        <dbReference type="ChEBI" id="CHEBI:29105"/>
    </ligand>
</feature>
<dbReference type="GO" id="GO:0031419">
    <property type="term" value="F:cobalamin binding"/>
    <property type="evidence" value="ECO:0007669"/>
    <property type="project" value="UniProtKB-KW"/>
</dbReference>
<evidence type="ECO:0000256" key="3">
    <source>
        <dbReference type="ARBA" id="ARBA00001956"/>
    </source>
</evidence>
<dbReference type="Gene3D" id="1.10.1240.10">
    <property type="entry name" value="Methionine synthase domain"/>
    <property type="match status" value="1"/>
</dbReference>
<feature type="domain" description="Pterin-binding" evidence="21">
    <location>
        <begin position="330"/>
        <end position="574"/>
    </location>
</feature>
<dbReference type="AlphaFoldDB" id="A0A3G2RAD0"/>
<dbReference type="GO" id="GO:0032259">
    <property type="term" value="P:methylation"/>
    <property type="evidence" value="ECO:0007669"/>
    <property type="project" value="UniProtKB-KW"/>
</dbReference>
<dbReference type="GO" id="GO:0050667">
    <property type="term" value="P:homocysteine metabolic process"/>
    <property type="evidence" value="ECO:0007669"/>
    <property type="project" value="TreeGrafter"/>
</dbReference>
<comment type="cofactor">
    <cofactor evidence="3">
        <name>methylcob(III)alamin</name>
        <dbReference type="ChEBI" id="CHEBI:28115"/>
    </cofactor>
</comment>
<dbReference type="Gene3D" id="3.20.20.330">
    <property type="entry name" value="Homocysteine-binding-like domain"/>
    <property type="match status" value="1"/>
</dbReference>
<gene>
    <name evidence="24" type="ORF">D2962_14500</name>
</gene>
<evidence type="ECO:0000256" key="5">
    <source>
        <dbReference type="ARBA" id="ARBA00010398"/>
    </source>
</evidence>
<dbReference type="GO" id="GO:0046653">
    <property type="term" value="P:tetrahydrofolate metabolic process"/>
    <property type="evidence" value="ECO:0007669"/>
    <property type="project" value="TreeGrafter"/>
</dbReference>
<feature type="domain" description="Hcy-binding" evidence="20">
    <location>
        <begin position="1"/>
        <end position="282"/>
    </location>
</feature>
<dbReference type="PROSITE" id="PS51337">
    <property type="entry name" value="B12_BINDING_NTER"/>
    <property type="match status" value="1"/>
</dbReference>
<dbReference type="SUPFAM" id="SSF47644">
    <property type="entry name" value="Methionine synthase domain"/>
    <property type="match status" value="1"/>
</dbReference>
<keyword evidence="9" id="KW-0028">Amino-acid biosynthesis</keyword>
<evidence type="ECO:0000256" key="11">
    <source>
        <dbReference type="ARBA" id="ARBA00022679"/>
    </source>
</evidence>
<keyword evidence="14 19" id="KW-0862">Zinc</keyword>
<evidence type="ECO:0000256" key="13">
    <source>
        <dbReference type="ARBA" id="ARBA00022723"/>
    </source>
</evidence>
<dbReference type="SMART" id="SM01018">
    <property type="entry name" value="B12-binding_2"/>
    <property type="match status" value="1"/>
</dbReference>
<comment type="function">
    <text evidence="17">Catalyzes the transfer of a methyl group from methyl-cobalamin to homocysteine, yielding enzyme-bound cob(I)alamin and methionine. Subsequently, remethylates the cofactor using methyltetrahydrofolate.</text>
</comment>
<evidence type="ECO:0000313" key="24">
    <source>
        <dbReference type="EMBL" id="AYO32319.1"/>
    </source>
</evidence>
<evidence type="ECO:0000256" key="9">
    <source>
        <dbReference type="ARBA" id="ARBA00022605"/>
    </source>
</evidence>
<dbReference type="InterPro" id="IPR003759">
    <property type="entry name" value="Cbl-bd_cap"/>
</dbReference>
<protein>
    <recommendedName>
        <fullName evidence="7">Methionine synthase</fullName>
        <ecNumber evidence="6">2.1.1.13</ecNumber>
    </recommendedName>
    <alternativeName>
        <fullName evidence="18">5-methyltetrahydrofolate--homocysteine methyltransferase</fullName>
    </alternativeName>
</protein>
<keyword evidence="13 19" id="KW-0479">Metal-binding</keyword>
<dbReference type="PIRSF" id="PIRSF037472">
    <property type="entry name" value="DHPS_mtfrase"/>
    <property type="match status" value="1"/>
</dbReference>
<dbReference type="InterPro" id="IPR050554">
    <property type="entry name" value="Met_Synthase/Corrinoid"/>
</dbReference>
<dbReference type="PROSITE" id="PS51332">
    <property type="entry name" value="B12_BINDING"/>
    <property type="match status" value="1"/>
</dbReference>
<keyword evidence="11 19" id="KW-0808">Transferase</keyword>
<dbReference type="InterPro" id="IPR036724">
    <property type="entry name" value="Cobalamin-bd_sf"/>
</dbReference>
<dbReference type="EC" id="2.1.1.13" evidence="6"/>
<keyword evidence="16" id="KW-0170">Cobalt</keyword>
<dbReference type="UniPathway" id="UPA00051">
    <property type="reaction ID" value="UER00081"/>
</dbReference>
<feature type="domain" description="B12-binding" evidence="22">
    <location>
        <begin position="706"/>
        <end position="831"/>
    </location>
</feature>
<name>A0A3G2RAD0_9FIRM</name>
<dbReference type="InterPro" id="IPR011005">
    <property type="entry name" value="Dihydropteroate_synth-like_sf"/>
</dbReference>
<organism evidence="24 25">
    <name type="scientific">Biomaibacter acetigenes</name>
    <dbReference type="NCBI Taxonomy" id="2316383"/>
    <lineage>
        <taxon>Bacteria</taxon>
        <taxon>Bacillati</taxon>
        <taxon>Bacillota</taxon>
        <taxon>Clostridia</taxon>
        <taxon>Thermosediminibacterales</taxon>
        <taxon>Tepidanaerobacteraceae</taxon>
        <taxon>Biomaibacter</taxon>
    </lineage>
</organism>
<evidence type="ECO:0000256" key="6">
    <source>
        <dbReference type="ARBA" id="ARBA00012032"/>
    </source>
</evidence>
<evidence type="ECO:0000256" key="18">
    <source>
        <dbReference type="ARBA" id="ARBA00031040"/>
    </source>
</evidence>
<keyword evidence="8 19" id="KW-0489">Methyltransferase</keyword>
<evidence type="ECO:0000256" key="4">
    <source>
        <dbReference type="ARBA" id="ARBA00005178"/>
    </source>
</evidence>
<keyword evidence="25" id="KW-1185">Reference proteome</keyword>
<dbReference type="InterPro" id="IPR000489">
    <property type="entry name" value="Pterin-binding_dom"/>
</dbReference>
<evidence type="ECO:0000256" key="19">
    <source>
        <dbReference type="PROSITE-ProRule" id="PRU00333"/>
    </source>
</evidence>
<dbReference type="InterPro" id="IPR036594">
    <property type="entry name" value="Meth_synthase_dom"/>
</dbReference>
<feature type="binding site" evidence="19">
    <location>
        <position position="203"/>
    </location>
    <ligand>
        <name>Zn(2+)</name>
        <dbReference type="ChEBI" id="CHEBI:29105"/>
    </ligand>
</feature>
<dbReference type="InterPro" id="IPR006158">
    <property type="entry name" value="Cobalamin-bd"/>
</dbReference>
<evidence type="ECO:0000256" key="7">
    <source>
        <dbReference type="ARBA" id="ARBA00013998"/>
    </source>
</evidence>
<feature type="binding site" evidence="19">
    <location>
        <position position="268"/>
    </location>
    <ligand>
        <name>Zn(2+)</name>
        <dbReference type="ChEBI" id="CHEBI:29105"/>
    </ligand>
</feature>
<evidence type="ECO:0000256" key="15">
    <source>
        <dbReference type="ARBA" id="ARBA00023167"/>
    </source>
</evidence>
<dbReference type="PROSITE" id="PS50970">
    <property type="entry name" value="HCY"/>
    <property type="match status" value="1"/>
</dbReference>
<dbReference type="Pfam" id="PF00809">
    <property type="entry name" value="Pterin_bind"/>
    <property type="match status" value="1"/>
</dbReference>
<dbReference type="GO" id="GO:0046872">
    <property type="term" value="F:metal ion binding"/>
    <property type="evidence" value="ECO:0007669"/>
    <property type="project" value="UniProtKB-KW"/>
</dbReference>
<keyword evidence="15" id="KW-0486">Methionine biosynthesis</keyword>
<proteinExistence type="inferred from homology"/>
<dbReference type="NCBIfam" id="NF005719">
    <property type="entry name" value="PRK07535.1"/>
    <property type="match status" value="1"/>
</dbReference>
<accession>A0A3G2RAD0</accession>
<dbReference type="PROSITE" id="PS50972">
    <property type="entry name" value="PTERIN_BINDING"/>
    <property type="match status" value="1"/>
</dbReference>
<evidence type="ECO:0000256" key="12">
    <source>
        <dbReference type="ARBA" id="ARBA00022691"/>
    </source>
</evidence>
<evidence type="ECO:0000256" key="17">
    <source>
        <dbReference type="ARBA" id="ARBA00025552"/>
    </source>
</evidence>
<evidence type="ECO:0000259" key="23">
    <source>
        <dbReference type="PROSITE" id="PS51337"/>
    </source>
</evidence>
<evidence type="ECO:0000256" key="10">
    <source>
        <dbReference type="ARBA" id="ARBA00022628"/>
    </source>
</evidence>
<comment type="cofactor">
    <cofactor evidence="2 19">
        <name>Zn(2+)</name>
        <dbReference type="ChEBI" id="CHEBI:29105"/>
    </cofactor>
</comment>
<evidence type="ECO:0000256" key="14">
    <source>
        <dbReference type="ARBA" id="ARBA00022833"/>
    </source>
</evidence>
<reference evidence="24 25" key="1">
    <citation type="submission" date="2018-10" db="EMBL/GenBank/DDBJ databases">
        <authorList>
            <person name="Zhang X."/>
        </authorList>
    </citation>
    <scope>NUCLEOTIDE SEQUENCE [LARGE SCALE GENOMIC DNA]</scope>
    <source>
        <strain evidence="24 25">SK-G1</strain>
    </source>
</reference>
<evidence type="ECO:0000256" key="16">
    <source>
        <dbReference type="ARBA" id="ARBA00023285"/>
    </source>
</evidence>
<comment type="catalytic activity">
    <reaction evidence="1">
        <text>(6S)-5-methyl-5,6,7,8-tetrahydrofolate + L-homocysteine = (6S)-5,6,7,8-tetrahydrofolate + L-methionine</text>
        <dbReference type="Rhea" id="RHEA:11172"/>
        <dbReference type="ChEBI" id="CHEBI:18608"/>
        <dbReference type="ChEBI" id="CHEBI:57453"/>
        <dbReference type="ChEBI" id="CHEBI:57844"/>
        <dbReference type="ChEBI" id="CHEBI:58199"/>
        <dbReference type="EC" id="2.1.1.13"/>
    </reaction>
</comment>
<sequence length="831" mass="90117">MKEILKKRVLIFDGAMGTELIRRGLLPGECPESWNINRHEAVEEIHKAYIEAGAEVIETNTFGANGVKLRNFGLSDKVRELNFRAVEIAKKASGGRALVALSVGPTGMLMEPHGNLSFEEARNTFREQMESALEAGPDLIVIETMSQLQEARAALIAARELTSIPVVATMTFEESGRTLMGTDPTTALVVLLSLGADIVGVNCSLGPDKMANILSEMARFNVPLIVQPNAGIPELIDGRTVYRLSPQDFAGYCEKLAKIGASAIGGCCGTTPEHIRLLKKALSGARPKVLASHPVLLPSDESDGSLTLNLPRMALCSDKKTVFVSPGEPVKIIGERINPTGKKAMIEELKRGSLNSVIEKALDEQKTGAHILDVNIGAPGIDERTLMRQAVLQLQTVVDLPLCLDSARVDVLEEGLKVYAGRALVNSVNGSEKRMERLLPIVRKYGAAVIALTMDERGIPQKAEERFKIAKRIVERAGEYGICQQDVVVDCLVLTAGAQQDYVLEAVKALRMVKEELGCLTTLGISNVSFGLPHRSSLNSAYLSMALGAGLDLPIVNPMDPEVWEIIRAAGVLTGRDKNAADFIAYYGDRDKEQSKKEKIKFTAKDEKDNIKDGAGTVMDMSHRLHDCILEGKRNAVDHILKDLLNAGASPMNIVDEIIIPALKEVGEKYELGEYFLPQLIQSAEAAQEVFKLLKERFPASQKKARGKVVLATVKGDIHDIGKNIVKVIMENYGFEVIDLGKDVAPEKITVELRKNPGIRLVGLSALMTTSIPAMEHTILEIKKLDPGCSVVVGGAVLTQTLADKIGADFYAKDALEGVKVAERVYGGEQA</sequence>
<dbReference type="SUPFAM" id="SSF52242">
    <property type="entry name" value="Cobalamin (vitamin B12)-binding domain"/>
    <property type="match status" value="1"/>
</dbReference>
<feature type="domain" description="B12-binding N-terminal" evidence="23">
    <location>
        <begin position="612"/>
        <end position="706"/>
    </location>
</feature>
<keyword evidence="10" id="KW-0846">Cobalamin</keyword>
<evidence type="ECO:0000256" key="2">
    <source>
        <dbReference type="ARBA" id="ARBA00001947"/>
    </source>
</evidence>
<dbReference type="Gene3D" id="3.40.50.280">
    <property type="entry name" value="Cobalamin-binding domain"/>
    <property type="match status" value="1"/>
</dbReference>
<evidence type="ECO:0000259" key="20">
    <source>
        <dbReference type="PROSITE" id="PS50970"/>
    </source>
</evidence>
<evidence type="ECO:0000259" key="22">
    <source>
        <dbReference type="PROSITE" id="PS51332"/>
    </source>
</evidence>
<comment type="similarity">
    <text evidence="5">Belongs to the vitamin-B12 dependent methionine synthase family.</text>
</comment>
<evidence type="ECO:0000259" key="21">
    <source>
        <dbReference type="PROSITE" id="PS50972"/>
    </source>
</evidence>
<dbReference type="PANTHER" id="PTHR45833">
    <property type="entry name" value="METHIONINE SYNTHASE"/>
    <property type="match status" value="1"/>
</dbReference>
<dbReference type="GO" id="GO:0008705">
    <property type="term" value="F:methionine synthase activity"/>
    <property type="evidence" value="ECO:0007669"/>
    <property type="project" value="UniProtKB-EC"/>
</dbReference>
<comment type="pathway">
    <text evidence="4">Amino-acid biosynthesis; L-methionine biosynthesis via de novo pathway; L-methionine from L-homocysteine (MetH route): step 1/1.</text>
</comment>
<evidence type="ECO:0000256" key="8">
    <source>
        <dbReference type="ARBA" id="ARBA00022603"/>
    </source>
</evidence>
<evidence type="ECO:0000256" key="1">
    <source>
        <dbReference type="ARBA" id="ARBA00001700"/>
    </source>
</evidence>
<dbReference type="InterPro" id="IPR017215">
    <property type="entry name" value="MetH_bac"/>
</dbReference>
<dbReference type="GO" id="GO:0005829">
    <property type="term" value="C:cytosol"/>
    <property type="evidence" value="ECO:0007669"/>
    <property type="project" value="TreeGrafter"/>
</dbReference>
<dbReference type="Pfam" id="PF02607">
    <property type="entry name" value="B12-binding_2"/>
    <property type="match status" value="1"/>
</dbReference>
<dbReference type="SUPFAM" id="SSF51717">
    <property type="entry name" value="Dihydropteroate synthetase-like"/>
    <property type="match status" value="1"/>
</dbReference>
<dbReference type="KEGG" id="bacg:D2962_14500"/>
<dbReference type="Gene3D" id="3.20.20.20">
    <property type="entry name" value="Dihydropteroate synthase-like"/>
    <property type="match status" value="1"/>
</dbReference>
<dbReference type="Proteomes" id="UP000280960">
    <property type="component" value="Chromosome"/>
</dbReference>
<dbReference type="SUPFAM" id="SSF82282">
    <property type="entry name" value="Homocysteine S-methyltransferase"/>
    <property type="match status" value="1"/>
</dbReference>